<name>A0ABX4XQF3_9LIST</name>
<protein>
    <submittedName>
        <fullName evidence="1">Uncharacterized protein</fullName>
    </submittedName>
</protein>
<proteinExistence type="predicted"/>
<dbReference type="RefSeq" id="WP_036092884.1">
    <property type="nucleotide sequence ID" value="NZ_BJEY01000021.1"/>
</dbReference>
<comment type="caution">
    <text evidence="1">The sequence shown here is derived from an EMBL/GenBank/DDBJ whole genome shotgun (WGS) entry which is preliminary data.</text>
</comment>
<gene>
    <name evidence="1" type="ORF">BMT55_01955</name>
</gene>
<organism evidence="1 2">
    <name type="scientific">Listeria newyorkensis</name>
    <dbReference type="NCBI Taxonomy" id="1497681"/>
    <lineage>
        <taxon>Bacteria</taxon>
        <taxon>Bacillati</taxon>
        <taxon>Bacillota</taxon>
        <taxon>Bacilli</taxon>
        <taxon>Bacillales</taxon>
        <taxon>Listeriaceae</taxon>
        <taxon>Listeria</taxon>
    </lineage>
</organism>
<sequence length="95" mass="11083">MKKDGMKIEIIQDESGLAVPRQYIVVVDHQIFMEWLDYPNKPIFLIPAHVPNVRIDLAYIFFFKEMADKAAIKLGGKVVEIKEECYCLPQREKTQ</sequence>
<dbReference type="Proteomes" id="UP000236500">
    <property type="component" value="Unassembled WGS sequence"/>
</dbReference>
<dbReference type="EMBL" id="MPDH01000002">
    <property type="protein sequence ID" value="PNP94275.1"/>
    <property type="molecule type" value="Genomic_DNA"/>
</dbReference>
<accession>A0ABX4XQF3</accession>
<keyword evidence="2" id="KW-1185">Reference proteome</keyword>
<evidence type="ECO:0000313" key="2">
    <source>
        <dbReference type="Proteomes" id="UP000236500"/>
    </source>
</evidence>
<evidence type="ECO:0000313" key="1">
    <source>
        <dbReference type="EMBL" id="PNP94275.1"/>
    </source>
</evidence>
<reference evidence="1 2" key="1">
    <citation type="submission" date="2016-11" db="EMBL/GenBank/DDBJ databases">
        <title>Whole Genome Sequence of Listeria newyorkensis.</title>
        <authorList>
            <person name="Frink S."/>
            <person name="Morales C."/>
            <person name="Kiang D."/>
        </authorList>
    </citation>
    <scope>NUCLEOTIDE SEQUENCE [LARGE SCALE GENOMIC DNA]</scope>
    <source>
        <strain evidence="1 2">F1604011-044</strain>
    </source>
</reference>